<dbReference type="PROSITE" id="PS51257">
    <property type="entry name" value="PROKAR_LIPOPROTEIN"/>
    <property type="match status" value="1"/>
</dbReference>
<reference evidence="2 3" key="1">
    <citation type="submission" date="2023-10" db="EMBL/GenBank/DDBJ databases">
        <title>Marimonas sp. nov. isolated from tidal mud flat.</title>
        <authorList>
            <person name="Jaincy N.J."/>
            <person name="Srinivasan S."/>
            <person name="Lee S.-S."/>
        </authorList>
    </citation>
    <scope>NUCLEOTIDE SEQUENCE [LARGE SCALE GENOMIC DNA]</scope>
    <source>
        <strain evidence="2 3">MJ-SS3</strain>
    </source>
</reference>
<dbReference type="PROSITE" id="PS00018">
    <property type="entry name" value="EF_HAND_1"/>
    <property type="match status" value="1"/>
</dbReference>
<organism evidence="2 3">
    <name type="scientific">Gilvirhabdus luticola</name>
    <dbReference type="NCBI Taxonomy" id="3079858"/>
    <lineage>
        <taxon>Bacteria</taxon>
        <taxon>Pseudomonadati</taxon>
        <taxon>Bacteroidota</taxon>
        <taxon>Flavobacteriia</taxon>
        <taxon>Flavobacteriales</taxon>
        <taxon>Flavobacteriaceae</taxon>
        <taxon>Gilvirhabdus</taxon>
    </lineage>
</organism>
<dbReference type="InterPro" id="IPR018247">
    <property type="entry name" value="EF_Hand_1_Ca_BS"/>
</dbReference>
<dbReference type="PANTHER" id="PTHR12147:SF26">
    <property type="entry name" value="PEPTIDASE M28 DOMAIN-CONTAINING PROTEIN"/>
    <property type="match status" value="1"/>
</dbReference>
<dbReference type="RefSeq" id="WP_316662344.1">
    <property type="nucleotide sequence ID" value="NZ_JAWHTF010000004.1"/>
</dbReference>
<dbReference type="SUPFAM" id="SSF53187">
    <property type="entry name" value="Zn-dependent exopeptidases"/>
    <property type="match status" value="1"/>
</dbReference>
<dbReference type="InterPro" id="IPR007484">
    <property type="entry name" value="Peptidase_M28"/>
</dbReference>
<dbReference type="Pfam" id="PF04389">
    <property type="entry name" value="Peptidase_M28"/>
    <property type="match status" value="1"/>
</dbReference>
<dbReference type="InterPro" id="IPR045175">
    <property type="entry name" value="M28_fam"/>
</dbReference>
<feature type="domain" description="Peptidase M28" evidence="1">
    <location>
        <begin position="118"/>
        <end position="326"/>
    </location>
</feature>
<proteinExistence type="predicted"/>
<name>A0ABU3U7F1_9FLAO</name>
<dbReference type="EMBL" id="JAWHTF010000004">
    <property type="protein sequence ID" value="MDU8886342.1"/>
    <property type="molecule type" value="Genomic_DNA"/>
</dbReference>
<accession>A0ABU3U7F1</accession>
<gene>
    <name evidence="2" type="ORF">RXV94_09235</name>
</gene>
<dbReference type="Gene3D" id="3.40.630.10">
    <property type="entry name" value="Zn peptidases"/>
    <property type="match status" value="1"/>
</dbReference>
<dbReference type="PANTHER" id="PTHR12147">
    <property type="entry name" value="METALLOPEPTIDASE M28 FAMILY MEMBER"/>
    <property type="match status" value="1"/>
</dbReference>
<evidence type="ECO:0000313" key="3">
    <source>
        <dbReference type="Proteomes" id="UP001268651"/>
    </source>
</evidence>
<comment type="caution">
    <text evidence="2">The sequence shown here is derived from an EMBL/GenBank/DDBJ whole genome shotgun (WGS) entry which is preliminary data.</text>
</comment>
<evidence type="ECO:0000259" key="1">
    <source>
        <dbReference type="Pfam" id="PF04389"/>
    </source>
</evidence>
<dbReference type="Proteomes" id="UP001268651">
    <property type="component" value="Unassembled WGS sequence"/>
</dbReference>
<evidence type="ECO:0000313" key="2">
    <source>
        <dbReference type="EMBL" id="MDU8886342.1"/>
    </source>
</evidence>
<sequence length="346" mass="39517">MKIFCVLSAFALVGSCATTKYSTKIENLKSSIHLSDSVTVTKYANTITAEELSNNLYSFSSIEFQGRKTGEFGQKKASEFIKSFYQKENINSPFGGDDYFQDIPKSYFPDDIKSGSENVLAYIEGTEKPNEVIIISAHLDHLGIEDNKIYVGADDNGSGTVAVLEMAQAFKIAKEEGFGPKRSILFLHVTAEEIGLQGSQYYSENPVFKLENTVVDLNIDMIGRVDSSHRDNPDYIYLIGADRLSTELHYISEKINNTYFDLDIDYRYNKETDRAKIYFRSDHYNFAKHNIPVIFYFNGEHEDYHQVTDTPNKINYKLLEKRTRFIFVTAWQLANQDNRIRADKAS</sequence>
<keyword evidence="3" id="KW-1185">Reference proteome</keyword>
<protein>
    <submittedName>
        <fullName evidence="2">M20/M25/M40 family metallo-hydrolase</fullName>
    </submittedName>
</protein>